<dbReference type="OrthoDB" id="276029at2759"/>
<dbReference type="InterPro" id="IPR012971">
    <property type="entry name" value="NOG2_N_dom"/>
</dbReference>
<dbReference type="Proteomes" id="UP001152759">
    <property type="component" value="Chromosome 1"/>
</dbReference>
<evidence type="ECO:0000256" key="7">
    <source>
        <dbReference type="RuleBase" id="RU364023"/>
    </source>
</evidence>
<dbReference type="GO" id="GO:0005730">
    <property type="term" value="C:nucleolus"/>
    <property type="evidence" value="ECO:0007669"/>
    <property type="project" value="UniProtKB-SubCell"/>
</dbReference>
<dbReference type="FunFam" id="1.10.1580.10:FF:000001">
    <property type="entry name" value="Nucleolar GTP-binding protein 2"/>
    <property type="match status" value="1"/>
</dbReference>
<accession>A0A9P0C8Q3</accession>
<dbReference type="EMBL" id="OU963862">
    <property type="protein sequence ID" value="CAH0754585.1"/>
    <property type="molecule type" value="Genomic_DNA"/>
</dbReference>
<keyword evidence="2 7" id="KW-0547">Nucleotide-binding</keyword>
<comment type="subcellular location">
    <subcellularLocation>
        <location evidence="1 7">Nucleus</location>
        <location evidence="1 7">Nucleolus</location>
    </subcellularLocation>
</comment>
<evidence type="ECO:0000259" key="10">
    <source>
        <dbReference type="Pfam" id="PF08153"/>
    </source>
</evidence>
<dbReference type="PANTHER" id="PTHR11089">
    <property type="entry name" value="GTP-BINDING PROTEIN-RELATED"/>
    <property type="match status" value="1"/>
</dbReference>
<evidence type="ECO:0000313" key="12">
    <source>
        <dbReference type="Proteomes" id="UP001152759"/>
    </source>
</evidence>
<dbReference type="Pfam" id="PF08153">
    <property type="entry name" value="NGP1NT"/>
    <property type="match status" value="1"/>
</dbReference>
<keyword evidence="3 7" id="KW-0342">GTP-binding</keyword>
<feature type="compositionally biased region" description="Basic and acidic residues" evidence="8">
    <location>
        <begin position="495"/>
        <end position="523"/>
    </location>
</feature>
<name>A0A9P0C8Q3_BEMTA</name>
<protein>
    <recommendedName>
        <fullName evidence="7">Nucleolar GTP-binding protein 2</fullName>
    </recommendedName>
</protein>
<dbReference type="PRINTS" id="PR00326">
    <property type="entry name" value="GTP1OBG"/>
</dbReference>
<evidence type="ECO:0000256" key="2">
    <source>
        <dbReference type="ARBA" id="ARBA00022741"/>
    </source>
</evidence>
<feature type="region of interest" description="Disordered" evidence="8">
    <location>
        <begin position="468"/>
        <end position="523"/>
    </location>
</feature>
<comment type="subunit">
    <text evidence="6">Interacts with LYAR and RPL23A. Interacts with the nuclear importin-beta receptor and, at a lower extent, with importin-alpha.</text>
</comment>
<feature type="region of interest" description="Disordered" evidence="8">
    <location>
        <begin position="563"/>
        <end position="623"/>
    </location>
</feature>
<proteinExistence type="inferred from homology"/>
<feature type="compositionally biased region" description="Acidic residues" evidence="8">
    <location>
        <begin position="584"/>
        <end position="601"/>
    </location>
</feature>
<dbReference type="Gene3D" id="3.40.50.300">
    <property type="entry name" value="P-loop containing nucleotide triphosphate hydrolases"/>
    <property type="match status" value="1"/>
</dbReference>
<keyword evidence="12" id="KW-1185">Reference proteome</keyword>
<dbReference type="InterPro" id="IPR023179">
    <property type="entry name" value="GTP-bd_ortho_bundle_sf"/>
</dbReference>
<dbReference type="SUPFAM" id="SSF52540">
    <property type="entry name" value="P-loop containing nucleoside triphosphate hydrolases"/>
    <property type="match status" value="1"/>
</dbReference>
<dbReference type="InterPro" id="IPR027417">
    <property type="entry name" value="P-loop_NTPase"/>
</dbReference>
<organism evidence="11 12">
    <name type="scientific">Bemisia tabaci</name>
    <name type="common">Sweetpotato whitefly</name>
    <name type="synonym">Aleurodes tabaci</name>
    <dbReference type="NCBI Taxonomy" id="7038"/>
    <lineage>
        <taxon>Eukaryota</taxon>
        <taxon>Metazoa</taxon>
        <taxon>Ecdysozoa</taxon>
        <taxon>Arthropoda</taxon>
        <taxon>Hexapoda</taxon>
        <taxon>Insecta</taxon>
        <taxon>Pterygota</taxon>
        <taxon>Neoptera</taxon>
        <taxon>Paraneoptera</taxon>
        <taxon>Hemiptera</taxon>
        <taxon>Sternorrhyncha</taxon>
        <taxon>Aleyrodoidea</taxon>
        <taxon>Aleyrodidae</taxon>
        <taxon>Aleyrodinae</taxon>
        <taxon>Bemisia</taxon>
    </lineage>
</organism>
<evidence type="ECO:0000259" key="9">
    <source>
        <dbReference type="Pfam" id="PF01926"/>
    </source>
</evidence>
<evidence type="ECO:0000256" key="6">
    <source>
        <dbReference type="ARBA" id="ARBA00065814"/>
    </source>
</evidence>
<dbReference type="InterPro" id="IPR006073">
    <property type="entry name" value="GTP-bd"/>
</dbReference>
<feature type="domain" description="G" evidence="9">
    <location>
        <begin position="317"/>
        <end position="388"/>
    </location>
</feature>
<dbReference type="FunFam" id="3.40.50.300:FF:000559">
    <property type="entry name" value="Nuclear/nucleolar GTPase 2"/>
    <property type="match status" value="1"/>
</dbReference>
<dbReference type="AlphaFoldDB" id="A0A9P0C8Q3"/>
<evidence type="ECO:0000313" key="11">
    <source>
        <dbReference type="EMBL" id="CAH0754585.1"/>
    </source>
</evidence>
<comment type="function">
    <text evidence="5">GTPase that associates with pre-60S ribosomal subunits in the nucleolus and is required for their nuclear export and maturation. May promote cell proliferation possibly by increasing p53/TP53 protein levels, and consequently those of its downstream product CDKN1A/p21, and decreasing RPL23A protein levels.</text>
</comment>
<evidence type="ECO:0000256" key="5">
    <source>
        <dbReference type="ARBA" id="ARBA00054763"/>
    </source>
</evidence>
<evidence type="ECO:0000256" key="3">
    <source>
        <dbReference type="ARBA" id="ARBA00023134"/>
    </source>
</evidence>
<evidence type="ECO:0000256" key="1">
    <source>
        <dbReference type="ARBA" id="ARBA00004604"/>
    </source>
</evidence>
<feature type="region of interest" description="Disordered" evidence="8">
    <location>
        <begin position="1"/>
        <end position="40"/>
    </location>
</feature>
<dbReference type="Gene3D" id="1.10.1580.10">
    <property type="match status" value="1"/>
</dbReference>
<evidence type="ECO:0000256" key="4">
    <source>
        <dbReference type="ARBA" id="ARBA00023242"/>
    </source>
</evidence>
<reference evidence="11" key="1">
    <citation type="submission" date="2021-12" db="EMBL/GenBank/DDBJ databases">
        <authorList>
            <person name="King R."/>
        </authorList>
    </citation>
    <scope>NUCLEOTIDE SEQUENCE</scope>
</reference>
<dbReference type="Pfam" id="PF01926">
    <property type="entry name" value="MMR_HSR1"/>
    <property type="match status" value="1"/>
</dbReference>
<feature type="domain" description="Nucleolar GTP-binding protein 2 N-terminal" evidence="10">
    <location>
        <begin position="48"/>
        <end position="178"/>
    </location>
</feature>
<evidence type="ECO:0000256" key="8">
    <source>
        <dbReference type="SAM" id="MobiDB-lite"/>
    </source>
</evidence>
<comment type="similarity">
    <text evidence="7">Belongs to the TRAFAC class YlqF/YawG GTPase family. NOG2 subfamily.</text>
</comment>
<keyword evidence="4 7" id="KW-0539">Nucleus</keyword>
<dbReference type="PANTHER" id="PTHR11089:SF9">
    <property type="entry name" value="NUCLEOLAR GTP-BINDING PROTEIN 2"/>
    <property type="match status" value="1"/>
</dbReference>
<gene>
    <name evidence="11" type="ORF">BEMITA_LOCUS1776</name>
</gene>
<dbReference type="GO" id="GO:0005525">
    <property type="term" value="F:GTP binding"/>
    <property type="evidence" value="ECO:0007669"/>
    <property type="project" value="UniProtKB-KW"/>
</dbReference>
<dbReference type="InterPro" id="IPR024929">
    <property type="entry name" value="GNL2_CP_dom"/>
</dbReference>
<dbReference type="InterPro" id="IPR050755">
    <property type="entry name" value="TRAFAC_YlqF/YawG_RiboMat"/>
</dbReference>
<sequence>MAKTKKGSKMKADKPKGSAHSLNPDRDTTNLKRVSKPRSASTIKRLQMYKNFKPKRNKRGKILRAAPFQGKLPQGTMARVEPNRKWFGNTRVISQKALQQFQEELGKAVKNPYDIVMKPTNLPITLLNEKKKFERMHVLEVESYENVFGPKKQRKRPSLSFQNEQQFVDNINTKADEYKVEDDLNKPVDNEGVKRGQRDKIMSKGQSRRIWNELYKVIDSSDVVVMVLDARNPQGTRCAHIEKFLKDEKPHKHLFFLLNKVDLVPIWVTQRWVQILSAEYPTIAFHASLTHAFGKGSLINLLRQFAKLHSERKQISVGFVGYPNVGKSSVINTLRSKKVCKVAPIAGETKVWQYITLTRRIYLIDCPGVVYDTAENESDTEKVLKGVVRVEMVPYPEQYIPDVLEKVKKDYVIRTYGIKDWEDSEDFLKQLAVKTGKLMKGGEPDCHNIARLVLNDWQRGKVPFYTAPPGFENPLDSASNEEEENVSGEAVSKGNESELKDTEEKESNETETQEEKPLTTEEEKEAKLLKVKKMKASITQDFRKIRVISDFFDEPKYALKSLMQKSEEKDEEEQESTESHPINEDVDNDNDDSSSSEDEAEVLEKQKKKREKEEALWKSMTSKQRRALIRKLKRKRTGSDFYEVTNVKNRRRK</sequence>
<dbReference type="CDD" id="cd01858">
    <property type="entry name" value="NGP_1"/>
    <property type="match status" value="1"/>
</dbReference>